<protein>
    <submittedName>
        <fullName evidence="1">Uncharacterized protein</fullName>
    </submittedName>
</protein>
<dbReference type="RefSeq" id="WP_217151266.1">
    <property type="nucleotide sequence ID" value="NZ_JAFMOY010000133.1"/>
</dbReference>
<dbReference type="EMBL" id="JAFMOY010000133">
    <property type="protein sequence ID" value="MBU9848046.1"/>
    <property type="molecule type" value="Genomic_DNA"/>
</dbReference>
<sequence length="84" mass="9225">MKTPFLAAGNKVLSMYERRQLVATVKAPAHSESEIYWACEKLRDIAAAAAYAGSPEAVKLSATAELWSKSHRVPEPFTVIFDEA</sequence>
<name>A0ABS6LNB6_9GAMM</name>
<reference evidence="1 2" key="1">
    <citation type="submission" date="2021-03" db="EMBL/GenBank/DDBJ databases">
        <title>Five novel Rahnella species.</title>
        <authorList>
            <person name="Brady C."/>
            <person name="Asselin J."/>
            <person name="Beer S."/>
            <person name="Bruberg M.B."/>
            <person name="Crampton B."/>
            <person name="Venter S."/>
            <person name="Arnold D."/>
            <person name="Denman S."/>
        </authorList>
    </citation>
    <scope>NUCLEOTIDE SEQUENCE [LARGE SCALE GENOMIC DNA]</scope>
    <source>
        <strain evidence="1 2">FRB 231</strain>
    </source>
</reference>
<comment type="caution">
    <text evidence="1">The sequence shown here is derived from an EMBL/GenBank/DDBJ whole genome shotgun (WGS) entry which is preliminary data.</text>
</comment>
<proteinExistence type="predicted"/>
<accession>A0ABS6LNB6</accession>
<evidence type="ECO:0000313" key="2">
    <source>
        <dbReference type="Proteomes" id="UP000739284"/>
    </source>
</evidence>
<keyword evidence="2" id="KW-1185">Reference proteome</keyword>
<dbReference type="Proteomes" id="UP000739284">
    <property type="component" value="Unassembled WGS sequence"/>
</dbReference>
<organism evidence="1 2">
    <name type="scientific">Rahnella ecdela</name>
    <dbReference type="NCBI Taxonomy" id="2816250"/>
    <lineage>
        <taxon>Bacteria</taxon>
        <taxon>Pseudomonadati</taxon>
        <taxon>Pseudomonadota</taxon>
        <taxon>Gammaproteobacteria</taxon>
        <taxon>Enterobacterales</taxon>
        <taxon>Yersiniaceae</taxon>
        <taxon>Rahnella</taxon>
    </lineage>
</organism>
<gene>
    <name evidence="1" type="ORF">J1784_23945</name>
</gene>
<evidence type="ECO:0000313" key="1">
    <source>
        <dbReference type="EMBL" id="MBU9848046.1"/>
    </source>
</evidence>